<dbReference type="EMBL" id="CP045892">
    <property type="protein sequence ID" value="QQP52674.1"/>
    <property type="molecule type" value="Genomic_DNA"/>
</dbReference>
<reference evidence="2" key="1">
    <citation type="submission" date="2021-01" db="EMBL/GenBank/DDBJ databases">
        <title>Caligus Genome Assembly.</title>
        <authorList>
            <person name="Gallardo-Escarate C."/>
        </authorList>
    </citation>
    <scope>NUCLEOTIDE SEQUENCE [LARGE SCALE GENOMIC DNA]</scope>
</reference>
<sequence>MGHYPSELLARQNAIPDLTQVPQMRQLQFSRPDAPQSIVNAMREHQAMLDAIRDGLVNKAVADTPDSLQDRAHHIKGFAYFSDAAVVGICELPKTAVLNTPIRIPILIASRLI</sequence>
<evidence type="ECO:0000313" key="1">
    <source>
        <dbReference type="EMBL" id="QQP52674.1"/>
    </source>
</evidence>
<accession>A0A7T8KAW5</accession>
<evidence type="ECO:0000313" key="2">
    <source>
        <dbReference type="Proteomes" id="UP000595437"/>
    </source>
</evidence>
<keyword evidence="2" id="KW-1185">Reference proteome</keyword>
<dbReference type="AlphaFoldDB" id="A0A7T8KAW5"/>
<gene>
    <name evidence="1" type="ORF">FKW44_004900</name>
</gene>
<name>A0A7T8KAW5_CALRO</name>
<organism evidence="1 2">
    <name type="scientific">Caligus rogercresseyi</name>
    <name type="common">Sea louse</name>
    <dbReference type="NCBI Taxonomy" id="217165"/>
    <lineage>
        <taxon>Eukaryota</taxon>
        <taxon>Metazoa</taxon>
        <taxon>Ecdysozoa</taxon>
        <taxon>Arthropoda</taxon>
        <taxon>Crustacea</taxon>
        <taxon>Multicrustacea</taxon>
        <taxon>Hexanauplia</taxon>
        <taxon>Copepoda</taxon>
        <taxon>Siphonostomatoida</taxon>
        <taxon>Caligidae</taxon>
        <taxon>Caligus</taxon>
    </lineage>
</organism>
<proteinExistence type="predicted"/>
<dbReference type="Proteomes" id="UP000595437">
    <property type="component" value="Chromosome 3"/>
</dbReference>
<protein>
    <submittedName>
        <fullName evidence="1">Uncharacterized protein</fullName>
    </submittedName>
</protein>